<gene>
    <name evidence="2" type="ORF">PTTG_29041</name>
</gene>
<accession>A0A180G918</accession>
<proteinExistence type="predicted"/>
<evidence type="ECO:0000313" key="3">
    <source>
        <dbReference type="EnsemblFungi" id="PTTG_29041-t43_1-p1"/>
    </source>
</evidence>
<dbReference type="EMBL" id="ADAS02000179">
    <property type="protein sequence ID" value="OAV88403.1"/>
    <property type="molecule type" value="Genomic_DNA"/>
</dbReference>
<dbReference type="Proteomes" id="UP000005240">
    <property type="component" value="Unassembled WGS sequence"/>
</dbReference>
<protein>
    <submittedName>
        <fullName evidence="2 3">Uncharacterized protein</fullName>
    </submittedName>
</protein>
<name>A0A180G918_PUCT1</name>
<reference evidence="2" key="1">
    <citation type="submission" date="2009-11" db="EMBL/GenBank/DDBJ databases">
        <authorList>
            <consortium name="The Broad Institute Genome Sequencing Platform"/>
            <person name="Ward D."/>
            <person name="Feldgarden M."/>
            <person name="Earl A."/>
            <person name="Young S.K."/>
            <person name="Zeng Q."/>
            <person name="Koehrsen M."/>
            <person name="Alvarado L."/>
            <person name="Berlin A."/>
            <person name="Bochicchio J."/>
            <person name="Borenstein D."/>
            <person name="Chapman S.B."/>
            <person name="Chen Z."/>
            <person name="Engels R."/>
            <person name="Freedman E."/>
            <person name="Gellesch M."/>
            <person name="Goldberg J."/>
            <person name="Griggs A."/>
            <person name="Gujja S."/>
            <person name="Heilman E."/>
            <person name="Heiman D."/>
            <person name="Hepburn T."/>
            <person name="Howarth C."/>
            <person name="Jen D."/>
            <person name="Larson L."/>
            <person name="Lewis B."/>
            <person name="Mehta T."/>
            <person name="Park D."/>
            <person name="Pearson M."/>
            <person name="Roberts A."/>
            <person name="Saif S."/>
            <person name="Shea T."/>
            <person name="Shenoy N."/>
            <person name="Sisk P."/>
            <person name="Stolte C."/>
            <person name="Sykes S."/>
            <person name="Thomson T."/>
            <person name="Walk T."/>
            <person name="White J."/>
            <person name="Yandava C."/>
            <person name="Izard J."/>
            <person name="Baranova O.V."/>
            <person name="Blanton J.M."/>
            <person name="Tanner A.C."/>
            <person name="Dewhirst F.E."/>
            <person name="Haas B."/>
            <person name="Nusbaum C."/>
            <person name="Birren B."/>
        </authorList>
    </citation>
    <scope>NUCLEOTIDE SEQUENCE [LARGE SCALE GENOMIC DNA]</scope>
    <source>
        <strain evidence="2">1-1 BBBD Race 1</strain>
    </source>
</reference>
<feature type="compositionally biased region" description="Low complexity" evidence="1">
    <location>
        <begin position="25"/>
        <end position="45"/>
    </location>
</feature>
<dbReference type="VEuPathDB" id="FungiDB:PTTG_29041"/>
<dbReference type="EnsemblFungi" id="PTTG_29041-t43_1">
    <property type="protein sequence ID" value="PTTG_29041-t43_1-p1"/>
    <property type="gene ID" value="PTTG_29041"/>
</dbReference>
<reference evidence="2" key="2">
    <citation type="submission" date="2016-05" db="EMBL/GenBank/DDBJ databases">
        <title>Comparative analysis highlights variable genome content of wheat rusts and divergence of the mating loci.</title>
        <authorList>
            <person name="Cuomo C.A."/>
            <person name="Bakkeren G."/>
            <person name="Szabo L."/>
            <person name="Khalil H."/>
            <person name="Joly D."/>
            <person name="Goldberg J."/>
            <person name="Young S."/>
            <person name="Zeng Q."/>
            <person name="Fellers J."/>
        </authorList>
    </citation>
    <scope>NUCLEOTIDE SEQUENCE [LARGE SCALE GENOMIC DNA]</scope>
    <source>
        <strain evidence="2">1-1 BBBD Race 1</strain>
    </source>
</reference>
<evidence type="ECO:0000313" key="2">
    <source>
        <dbReference type="EMBL" id="OAV88403.1"/>
    </source>
</evidence>
<feature type="region of interest" description="Disordered" evidence="1">
    <location>
        <begin position="20"/>
        <end position="47"/>
    </location>
</feature>
<keyword evidence="4" id="KW-1185">Reference proteome</keyword>
<evidence type="ECO:0000256" key="1">
    <source>
        <dbReference type="SAM" id="MobiDB-lite"/>
    </source>
</evidence>
<reference evidence="3" key="4">
    <citation type="submission" date="2025-05" db="UniProtKB">
        <authorList>
            <consortium name="EnsemblFungi"/>
        </authorList>
    </citation>
    <scope>IDENTIFICATION</scope>
    <source>
        <strain evidence="3">isolate 1-1 / race 1 (BBBD)</strain>
    </source>
</reference>
<reference evidence="3 4" key="3">
    <citation type="journal article" date="2017" name="G3 (Bethesda)">
        <title>Comparative analysis highlights variable genome content of wheat rusts and divergence of the mating loci.</title>
        <authorList>
            <person name="Cuomo C.A."/>
            <person name="Bakkeren G."/>
            <person name="Khalil H.B."/>
            <person name="Panwar V."/>
            <person name="Joly D."/>
            <person name="Linning R."/>
            <person name="Sakthikumar S."/>
            <person name="Song X."/>
            <person name="Adiconis X."/>
            <person name="Fan L."/>
            <person name="Goldberg J.M."/>
            <person name="Levin J.Z."/>
            <person name="Young S."/>
            <person name="Zeng Q."/>
            <person name="Anikster Y."/>
            <person name="Bruce M."/>
            <person name="Wang M."/>
            <person name="Yin C."/>
            <person name="McCallum B."/>
            <person name="Szabo L.J."/>
            <person name="Hulbert S."/>
            <person name="Chen X."/>
            <person name="Fellers J.P."/>
        </authorList>
    </citation>
    <scope>NUCLEOTIDE SEQUENCE</scope>
    <source>
        <strain evidence="4">Isolate 1-1 / race 1 (BBBD)</strain>
        <strain evidence="3">isolate 1-1 / race 1 (BBBD)</strain>
    </source>
</reference>
<evidence type="ECO:0000313" key="4">
    <source>
        <dbReference type="Proteomes" id="UP000005240"/>
    </source>
</evidence>
<sequence length="77" mass="8685">MEDDYSNLIDQSRSLDDIDEWLFGPKSPKAPSPATDPSSTSKSPSVTVFGTESHARSLVGSIKKFARHLRRRREHTR</sequence>
<organism evidence="2">
    <name type="scientific">Puccinia triticina (isolate 1-1 / race 1 (BBBD))</name>
    <name type="common">Brown leaf rust fungus</name>
    <dbReference type="NCBI Taxonomy" id="630390"/>
    <lineage>
        <taxon>Eukaryota</taxon>
        <taxon>Fungi</taxon>
        <taxon>Dikarya</taxon>
        <taxon>Basidiomycota</taxon>
        <taxon>Pucciniomycotina</taxon>
        <taxon>Pucciniomycetes</taxon>
        <taxon>Pucciniales</taxon>
        <taxon>Pucciniaceae</taxon>
        <taxon>Puccinia</taxon>
    </lineage>
</organism>
<dbReference type="AlphaFoldDB" id="A0A180G918"/>